<feature type="domain" description="Cytochrome c" evidence="11">
    <location>
        <begin position="108"/>
        <end position="198"/>
    </location>
</feature>
<evidence type="ECO:0000313" key="12">
    <source>
        <dbReference type="EMBL" id="EKF75694.1"/>
    </source>
</evidence>
<keyword evidence="3 8" id="KW-0349">Heme</keyword>
<evidence type="ECO:0000256" key="8">
    <source>
        <dbReference type="PIRSR" id="PIRSR000005-1"/>
    </source>
</evidence>
<comment type="PTM">
    <text evidence="8">Binds 2 heme c groups covalently per subunit.</text>
</comment>
<dbReference type="InterPro" id="IPR050597">
    <property type="entry name" value="Cytochrome_c_Oxidase_Subunit"/>
</dbReference>
<evidence type="ECO:0000256" key="10">
    <source>
        <dbReference type="SAM" id="SignalP"/>
    </source>
</evidence>
<dbReference type="PANTHER" id="PTHR33751">
    <property type="entry name" value="CBB3-TYPE CYTOCHROME C OXIDASE SUBUNIT FIXP"/>
    <property type="match status" value="1"/>
</dbReference>
<dbReference type="Gene3D" id="1.10.760.10">
    <property type="entry name" value="Cytochrome c-like domain"/>
    <property type="match status" value="2"/>
</dbReference>
<feature type="binding site" description="axial binding residue" evidence="9">
    <location>
        <position position="175"/>
    </location>
    <ligand>
        <name>heme c</name>
        <dbReference type="ChEBI" id="CHEBI:61717"/>
        <label>2</label>
    </ligand>
    <ligandPart>
        <name>Fe</name>
        <dbReference type="ChEBI" id="CHEBI:18248"/>
    </ligandPart>
</feature>
<evidence type="ECO:0000256" key="2">
    <source>
        <dbReference type="ARBA" id="ARBA00022448"/>
    </source>
</evidence>
<evidence type="ECO:0000256" key="9">
    <source>
        <dbReference type="PIRSR" id="PIRSR000005-2"/>
    </source>
</evidence>
<protein>
    <submittedName>
        <fullName evidence="12">Cytochrome C</fullName>
    </submittedName>
</protein>
<dbReference type="PATRIC" id="fig|1177179.3.peg.487"/>
<dbReference type="GO" id="GO:0009055">
    <property type="term" value="F:electron transfer activity"/>
    <property type="evidence" value="ECO:0007669"/>
    <property type="project" value="InterPro"/>
</dbReference>
<evidence type="ECO:0000256" key="4">
    <source>
        <dbReference type="ARBA" id="ARBA00022723"/>
    </source>
</evidence>
<comment type="caution">
    <text evidence="12">The sequence shown here is derived from an EMBL/GenBank/DDBJ whole genome shotgun (WGS) entry which is preliminary data.</text>
</comment>
<proteinExistence type="predicted"/>
<evidence type="ECO:0000256" key="3">
    <source>
        <dbReference type="ARBA" id="ARBA00022617"/>
    </source>
</evidence>
<dbReference type="EMBL" id="AMRJ01000002">
    <property type="protein sequence ID" value="EKF75694.1"/>
    <property type="molecule type" value="Genomic_DNA"/>
</dbReference>
<dbReference type="InterPro" id="IPR009056">
    <property type="entry name" value="Cyt_c-like_dom"/>
</dbReference>
<dbReference type="GO" id="GO:0005506">
    <property type="term" value="F:iron ion binding"/>
    <property type="evidence" value="ECO:0007669"/>
    <property type="project" value="InterPro"/>
</dbReference>
<dbReference type="InterPro" id="IPR036909">
    <property type="entry name" value="Cyt_c-like_dom_sf"/>
</dbReference>
<dbReference type="Pfam" id="PF00034">
    <property type="entry name" value="Cytochrom_C"/>
    <property type="match status" value="2"/>
</dbReference>
<feature type="binding site" description="axial binding residue" evidence="9">
    <location>
        <position position="133"/>
    </location>
    <ligand>
        <name>heme c</name>
        <dbReference type="ChEBI" id="CHEBI:61717"/>
        <label>2</label>
    </ligand>
    <ligandPart>
        <name>Fe</name>
        <dbReference type="ChEBI" id="CHEBI:18248"/>
    </ligandPart>
</feature>
<feature type="signal peptide" evidence="10">
    <location>
        <begin position="1"/>
        <end position="19"/>
    </location>
</feature>
<dbReference type="RefSeq" id="WP_008927678.1">
    <property type="nucleotide sequence ID" value="NZ_AMRJ01000002.1"/>
</dbReference>
<keyword evidence="10" id="KW-0732">Signal</keyword>
<feature type="binding site" description="covalent" evidence="8">
    <location>
        <position position="32"/>
    </location>
    <ligand>
        <name>heme c</name>
        <dbReference type="ChEBI" id="CHEBI:61717"/>
        <label>1</label>
    </ligand>
</feature>
<sequence>MTRIPLLAGLLILSSAALAETADTAQSLAQPCAACHGQKGQGGMGAYPHLAGLGETYLKRQLDAFASGQRDNPIMKPMASGLSDAQRATLARYFSKQSPAAPGSNPPADNGAGAELVRHGRWQDDIPACVQCHGPDARGIGKDFPGLAGQPAGYLQDQLKAWRNGKRQGDPQGLMSAVAKRLDDADLAAVADYLASLSAAPGQEGQP</sequence>
<name>L0WG51_9GAMM</name>
<feature type="domain" description="Cytochrome c" evidence="11">
    <location>
        <begin position="19"/>
        <end position="98"/>
    </location>
</feature>
<feature type="binding site" description="covalent" evidence="8">
    <location>
        <position position="132"/>
    </location>
    <ligand>
        <name>heme c</name>
        <dbReference type="ChEBI" id="CHEBI:61717"/>
        <label>2</label>
    </ligand>
</feature>
<feature type="chain" id="PRO_5003947984" evidence="10">
    <location>
        <begin position="20"/>
        <end position="207"/>
    </location>
</feature>
<dbReference type="Proteomes" id="UP000010164">
    <property type="component" value="Unassembled WGS sequence"/>
</dbReference>
<feature type="binding site" description="axial binding residue" evidence="9">
    <location>
        <position position="75"/>
    </location>
    <ligand>
        <name>heme c</name>
        <dbReference type="ChEBI" id="CHEBI:61717"/>
        <label>1</label>
    </ligand>
    <ligandPart>
        <name>Fe</name>
        <dbReference type="ChEBI" id="CHEBI:18248"/>
    </ligandPart>
</feature>
<evidence type="ECO:0000313" key="13">
    <source>
        <dbReference type="Proteomes" id="UP000010164"/>
    </source>
</evidence>
<dbReference type="PANTHER" id="PTHR33751:SF9">
    <property type="entry name" value="CYTOCHROME C4"/>
    <property type="match status" value="1"/>
</dbReference>
<feature type="binding site" description="covalent" evidence="8">
    <location>
        <position position="35"/>
    </location>
    <ligand>
        <name>heme c</name>
        <dbReference type="ChEBI" id="CHEBI:61717"/>
        <label>1</label>
    </ligand>
</feature>
<keyword evidence="7 9" id="KW-0408">Iron</keyword>
<dbReference type="STRING" id="1177179.A11A3_02457"/>
<dbReference type="AlphaFoldDB" id="L0WG51"/>
<keyword evidence="6" id="KW-0249">Electron transport</keyword>
<organism evidence="12 13">
    <name type="scientific">Alcanivorax hongdengensis A-11-3</name>
    <dbReference type="NCBI Taxonomy" id="1177179"/>
    <lineage>
        <taxon>Bacteria</taxon>
        <taxon>Pseudomonadati</taxon>
        <taxon>Pseudomonadota</taxon>
        <taxon>Gammaproteobacteria</taxon>
        <taxon>Oceanospirillales</taxon>
        <taxon>Alcanivoracaceae</taxon>
        <taxon>Alcanivorax</taxon>
    </lineage>
</organism>
<comment type="subcellular location">
    <subcellularLocation>
        <location evidence="1">Periplasm</location>
    </subcellularLocation>
</comment>
<keyword evidence="4 9" id="KW-0479">Metal-binding</keyword>
<dbReference type="GO" id="GO:0042597">
    <property type="term" value="C:periplasmic space"/>
    <property type="evidence" value="ECO:0007669"/>
    <property type="project" value="UniProtKB-SubCell"/>
</dbReference>
<dbReference type="InterPro" id="IPR008168">
    <property type="entry name" value="Cyt_C_IC"/>
</dbReference>
<dbReference type="PROSITE" id="PS51007">
    <property type="entry name" value="CYTC"/>
    <property type="match status" value="2"/>
</dbReference>
<feature type="binding site" description="covalent" evidence="8">
    <location>
        <position position="129"/>
    </location>
    <ligand>
        <name>heme c</name>
        <dbReference type="ChEBI" id="CHEBI:61717"/>
        <label>2</label>
    </ligand>
</feature>
<evidence type="ECO:0000256" key="7">
    <source>
        <dbReference type="ARBA" id="ARBA00023004"/>
    </source>
</evidence>
<dbReference type="InterPro" id="IPR024167">
    <property type="entry name" value="Cytochrome_c4-like"/>
</dbReference>
<evidence type="ECO:0000256" key="1">
    <source>
        <dbReference type="ARBA" id="ARBA00004418"/>
    </source>
</evidence>
<reference evidence="12 13" key="1">
    <citation type="journal article" date="2012" name="J. Bacteriol.">
        <title>Genome Sequence of the Alkane-Degrading Bacterium Alcanivorax hongdengensis Type Strain A-11-3.</title>
        <authorList>
            <person name="Lai Q."/>
            <person name="Shao Z."/>
        </authorList>
    </citation>
    <scope>NUCLEOTIDE SEQUENCE [LARGE SCALE GENOMIC DNA]</scope>
    <source>
        <strain evidence="12 13">A-11-3</strain>
    </source>
</reference>
<keyword evidence="2" id="KW-0813">Transport</keyword>
<evidence type="ECO:0000256" key="5">
    <source>
        <dbReference type="ARBA" id="ARBA00022764"/>
    </source>
</evidence>
<dbReference type="SUPFAM" id="SSF46626">
    <property type="entry name" value="Cytochrome c"/>
    <property type="match status" value="2"/>
</dbReference>
<dbReference type="PRINTS" id="PR00605">
    <property type="entry name" value="CYTCHROMECIC"/>
</dbReference>
<evidence type="ECO:0000256" key="6">
    <source>
        <dbReference type="ARBA" id="ARBA00022982"/>
    </source>
</evidence>
<evidence type="ECO:0000259" key="11">
    <source>
        <dbReference type="PROSITE" id="PS51007"/>
    </source>
</evidence>
<gene>
    <name evidence="12" type="ORF">A11A3_02457</name>
</gene>
<dbReference type="eggNOG" id="COG2863">
    <property type="taxonomic scope" value="Bacteria"/>
</dbReference>
<keyword evidence="13" id="KW-1185">Reference proteome</keyword>
<dbReference type="PIRSF" id="PIRSF000005">
    <property type="entry name" value="Cytochrome_c4"/>
    <property type="match status" value="1"/>
</dbReference>
<keyword evidence="5" id="KW-0574">Periplasm</keyword>
<accession>L0WG51</accession>
<dbReference type="GO" id="GO:0020037">
    <property type="term" value="F:heme binding"/>
    <property type="evidence" value="ECO:0007669"/>
    <property type="project" value="InterPro"/>
</dbReference>
<feature type="binding site" description="axial binding residue" evidence="9">
    <location>
        <position position="36"/>
    </location>
    <ligand>
        <name>heme c</name>
        <dbReference type="ChEBI" id="CHEBI:61717"/>
        <label>1</label>
    </ligand>
    <ligandPart>
        <name>Fe</name>
        <dbReference type="ChEBI" id="CHEBI:18248"/>
    </ligandPart>
</feature>